<gene>
    <name evidence="2" type="ORF">BDW02DRAFT_565144</name>
</gene>
<feature type="region of interest" description="Disordered" evidence="1">
    <location>
        <begin position="1"/>
        <end position="33"/>
    </location>
</feature>
<evidence type="ECO:0000313" key="3">
    <source>
        <dbReference type="Proteomes" id="UP000800040"/>
    </source>
</evidence>
<accession>A0A6A5KMG3</accession>
<sequence length="77" mass="8549">MTSPSKTTTPPRYTTASPPPYTPSDTHSVTSTSKSILGRVFNRKSAEATWSRRNEIQKRVDEEESKQAARAAYFSGL</sequence>
<feature type="compositionally biased region" description="Low complexity" evidence="1">
    <location>
        <begin position="1"/>
        <end position="16"/>
    </location>
</feature>
<dbReference type="Proteomes" id="UP000800040">
    <property type="component" value="Unassembled WGS sequence"/>
</dbReference>
<reference evidence="2" key="1">
    <citation type="submission" date="2020-01" db="EMBL/GenBank/DDBJ databases">
        <authorList>
            <consortium name="DOE Joint Genome Institute"/>
            <person name="Haridas S."/>
            <person name="Albert R."/>
            <person name="Binder M."/>
            <person name="Bloem J."/>
            <person name="Labutti K."/>
            <person name="Salamov A."/>
            <person name="Andreopoulos B."/>
            <person name="Baker S.E."/>
            <person name="Barry K."/>
            <person name="Bills G."/>
            <person name="Bluhm B.H."/>
            <person name="Cannon C."/>
            <person name="Castanera R."/>
            <person name="Culley D.E."/>
            <person name="Daum C."/>
            <person name="Ezra D."/>
            <person name="Gonzalez J.B."/>
            <person name="Henrissat B."/>
            <person name="Kuo A."/>
            <person name="Liang C."/>
            <person name="Lipzen A."/>
            <person name="Lutzoni F."/>
            <person name="Magnuson J."/>
            <person name="Mondo S."/>
            <person name="Nolan M."/>
            <person name="Ohm R."/>
            <person name="Pangilinan J."/>
            <person name="Park H.-J."/>
            <person name="Ramirez L."/>
            <person name="Alfaro M."/>
            <person name="Sun H."/>
            <person name="Tritt A."/>
            <person name="Yoshinaga Y."/>
            <person name="Zwiers L.-H."/>
            <person name="Turgeon B.G."/>
            <person name="Goodwin S.B."/>
            <person name="Spatafora J.W."/>
            <person name="Crous P.W."/>
            <person name="Grigoriev I.V."/>
        </authorList>
    </citation>
    <scope>NUCLEOTIDE SEQUENCE</scope>
    <source>
        <strain evidence="2">P77</strain>
    </source>
</reference>
<feature type="compositionally biased region" description="Basic and acidic residues" evidence="1">
    <location>
        <begin position="58"/>
        <end position="67"/>
    </location>
</feature>
<dbReference type="OrthoDB" id="10572068at2759"/>
<proteinExistence type="predicted"/>
<evidence type="ECO:0000313" key="2">
    <source>
        <dbReference type="EMBL" id="KAF1838318.1"/>
    </source>
</evidence>
<protein>
    <submittedName>
        <fullName evidence="2">Uncharacterized protein</fullName>
    </submittedName>
</protein>
<keyword evidence="3" id="KW-1185">Reference proteome</keyword>
<name>A0A6A5KMG3_9PLEO</name>
<dbReference type="EMBL" id="ML975253">
    <property type="protein sequence ID" value="KAF1838318.1"/>
    <property type="molecule type" value="Genomic_DNA"/>
</dbReference>
<dbReference type="AlphaFoldDB" id="A0A6A5KMG3"/>
<evidence type="ECO:0000256" key="1">
    <source>
        <dbReference type="SAM" id="MobiDB-lite"/>
    </source>
</evidence>
<organism evidence="2 3">
    <name type="scientific">Decorospora gaudefroyi</name>
    <dbReference type="NCBI Taxonomy" id="184978"/>
    <lineage>
        <taxon>Eukaryota</taxon>
        <taxon>Fungi</taxon>
        <taxon>Dikarya</taxon>
        <taxon>Ascomycota</taxon>
        <taxon>Pezizomycotina</taxon>
        <taxon>Dothideomycetes</taxon>
        <taxon>Pleosporomycetidae</taxon>
        <taxon>Pleosporales</taxon>
        <taxon>Pleosporineae</taxon>
        <taxon>Pleosporaceae</taxon>
        <taxon>Decorospora</taxon>
    </lineage>
</organism>
<feature type="region of interest" description="Disordered" evidence="1">
    <location>
        <begin position="58"/>
        <end position="77"/>
    </location>
</feature>